<dbReference type="GeneID" id="20815824"/>
<feature type="region of interest" description="Disordered" evidence="1">
    <location>
        <begin position="106"/>
        <end position="132"/>
    </location>
</feature>
<dbReference type="VEuPathDB" id="FungiDB:H257_13828"/>
<sequence length="132" mass="14466">MGGRWGSSLEFGCAFLGRGRLGVIEEVEVHAHRLVRQPRRLSLLRRVGHGRKHVAAHALLPAGSSVHSGGRVHGRDGCRLGRELLKARRDERTQEGFGEVVERAEGFAGDGPSFQAREGTRVAEESKHDATR</sequence>
<name>W4FUV7_APHAT</name>
<reference evidence="2" key="1">
    <citation type="submission" date="2013-12" db="EMBL/GenBank/DDBJ databases">
        <title>The Genome Sequence of Aphanomyces astaci APO3.</title>
        <authorList>
            <consortium name="The Broad Institute Genomics Platform"/>
            <person name="Russ C."/>
            <person name="Tyler B."/>
            <person name="van West P."/>
            <person name="Dieguez-Uribeondo J."/>
            <person name="Young S.K."/>
            <person name="Zeng Q."/>
            <person name="Gargeya S."/>
            <person name="Fitzgerald M."/>
            <person name="Abouelleil A."/>
            <person name="Alvarado L."/>
            <person name="Chapman S.B."/>
            <person name="Gainer-Dewar J."/>
            <person name="Goldberg J."/>
            <person name="Griggs A."/>
            <person name="Gujja S."/>
            <person name="Hansen M."/>
            <person name="Howarth C."/>
            <person name="Imamovic A."/>
            <person name="Ireland A."/>
            <person name="Larimer J."/>
            <person name="McCowan C."/>
            <person name="Murphy C."/>
            <person name="Pearson M."/>
            <person name="Poon T.W."/>
            <person name="Priest M."/>
            <person name="Roberts A."/>
            <person name="Saif S."/>
            <person name="Shea T."/>
            <person name="Sykes S."/>
            <person name="Wortman J."/>
            <person name="Nusbaum C."/>
            <person name="Birren B."/>
        </authorList>
    </citation>
    <scope>NUCLEOTIDE SEQUENCE [LARGE SCALE GENOMIC DNA]</scope>
    <source>
        <strain evidence="2">APO3</strain>
    </source>
</reference>
<dbReference type="AlphaFoldDB" id="W4FUV7"/>
<dbReference type="EMBL" id="KI913164">
    <property type="protein sequence ID" value="ETV70736.1"/>
    <property type="molecule type" value="Genomic_DNA"/>
</dbReference>
<organism evidence="2">
    <name type="scientific">Aphanomyces astaci</name>
    <name type="common">Crayfish plague agent</name>
    <dbReference type="NCBI Taxonomy" id="112090"/>
    <lineage>
        <taxon>Eukaryota</taxon>
        <taxon>Sar</taxon>
        <taxon>Stramenopiles</taxon>
        <taxon>Oomycota</taxon>
        <taxon>Saprolegniomycetes</taxon>
        <taxon>Saprolegniales</taxon>
        <taxon>Verrucalvaceae</taxon>
        <taxon>Aphanomyces</taxon>
    </lineage>
</organism>
<evidence type="ECO:0000256" key="1">
    <source>
        <dbReference type="SAM" id="MobiDB-lite"/>
    </source>
</evidence>
<accession>W4FUV7</accession>
<proteinExistence type="predicted"/>
<dbReference type="RefSeq" id="XP_009839800.1">
    <property type="nucleotide sequence ID" value="XM_009841498.1"/>
</dbReference>
<protein>
    <submittedName>
        <fullName evidence="2">Uncharacterized protein</fullName>
    </submittedName>
</protein>
<gene>
    <name evidence="2" type="ORF">H257_13828</name>
</gene>
<evidence type="ECO:0000313" key="2">
    <source>
        <dbReference type="EMBL" id="ETV70736.1"/>
    </source>
</evidence>
<feature type="compositionally biased region" description="Basic and acidic residues" evidence="1">
    <location>
        <begin position="118"/>
        <end position="132"/>
    </location>
</feature>